<dbReference type="GO" id="GO:0003964">
    <property type="term" value="F:RNA-directed DNA polymerase activity"/>
    <property type="evidence" value="ECO:0007669"/>
    <property type="project" value="UniProtKB-KW"/>
</dbReference>
<dbReference type="Pfam" id="PF14529">
    <property type="entry name" value="Exo_endo_phos_2"/>
    <property type="match status" value="1"/>
</dbReference>
<organism evidence="2 3">
    <name type="scientific">Eumeta variegata</name>
    <name type="common">Bagworm moth</name>
    <name type="synonym">Eumeta japonica</name>
    <dbReference type="NCBI Taxonomy" id="151549"/>
    <lineage>
        <taxon>Eukaryota</taxon>
        <taxon>Metazoa</taxon>
        <taxon>Ecdysozoa</taxon>
        <taxon>Arthropoda</taxon>
        <taxon>Hexapoda</taxon>
        <taxon>Insecta</taxon>
        <taxon>Pterygota</taxon>
        <taxon>Neoptera</taxon>
        <taxon>Endopterygota</taxon>
        <taxon>Lepidoptera</taxon>
        <taxon>Glossata</taxon>
        <taxon>Ditrysia</taxon>
        <taxon>Tineoidea</taxon>
        <taxon>Psychidae</taxon>
        <taxon>Oiketicinae</taxon>
        <taxon>Eumeta</taxon>
    </lineage>
</organism>
<sequence>MPATGIAISAVYCPPRHNINKEQFTNYFKTLGSKFVSAGDFNAKHTYWGSRLITPRGRQLLETVMSNNLDAVSSGHPTYWPTDLNKIPDVIDFADNFSNPLKDRLPVLKAVIKNLNPKKSPGRDKITNTMIVNLPSVALKTILFIFNSMLRTGYFPSTWKQSEIVMISKPGKDVTQSKDSQLASLRVVYLGHFYIYCTLQICLQIHLRTHPHLLMIQHFLSIHKHPEVASQQLQTHIADLEKWLHKWKINVNASKSVHITFTLRQKNCPPISINGVTIPEQRQVRYLGIHLDRRLTWTHHIAAKITQLKIRTSQLYWLMGSHSSLSLDHKVLLYKAALKPIWLYGIQLWGSASASNVEKLQRRQSKILRLITCAPWYIRNNNIHKDLNITTIREEIKKSCTSYTAKVTDHPNPFARDLLLFEGHRRLKRVHTF</sequence>
<dbReference type="PANTHER" id="PTHR36688:SF1">
    <property type="entry name" value="ENDONUCLEASE_EXONUCLEASE_PHOSPHATASE DOMAIN-CONTAINING PROTEIN"/>
    <property type="match status" value="1"/>
</dbReference>
<dbReference type="AlphaFoldDB" id="A0A4C2AD38"/>
<keyword evidence="2" id="KW-0808">Transferase</keyword>
<keyword evidence="2" id="KW-0695">RNA-directed DNA polymerase</keyword>
<dbReference type="Gene3D" id="3.60.10.10">
    <property type="entry name" value="Endonuclease/exonuclease/phosphatase"/>
    <property type="match status" value="1"/>
</dbReference>
<dbReference type="EMBL" id="BGZK01002832">
    <property type="protein sequence ID" value="GBP96767.1"/>
    <property type="molecule type" value="Genomic_DNA"/>
</dbReference>
<name>A0A4C2AD38_EUMVA</name>
<dbReference type="OrthoDB" id="415068at2759"/>
<proteinExistence type="predicted"/>
<comment type="caution">
    <text evidence="2">The sequence shown here is derived from an EMBL/GenBank/DDBJ whole genome shotgun (WGS) entry which is preliminary data.</text>
</comment>
<protein>
    <submittedName>
        <fullName evidence="2">Probable RNA-directed DNA polymerase from transposon BS</fullName>
    </submittedName>
</protein>
<dbReference type="InterPro" id="IPR005135">
    <property type="entry name" value="Endo/exonuclease/phosphatase"/>
</dbReference>
<dbReference type="InterPro" id="IPR036691">
    <property type="entry name" value="Endo/exonu/phosph_ase_sf"/>
</dbReference>
<dbReference type="InterPro" id="IPR052560">
    <property type="entry name" value="RdDP_mobile_element"/>
</dbReference>
<dbReference type="PANTHER" id="PTHR36688">
    <property type="entry name" value="ENDO/EXONUCLEASE/PHOSPHATASE DOMAIN-CONTAINING PROTEIN"/>
    <property type="match status" value="1"/>
</dbReference>
<evidence type="ECO:0000259" key="1">
    <source>
        <dbReference type="Pfam" id="PF14529"/>
    </source>
</evidence>
<feature type="domain" description="Endonuclease/exonuclease/phosphatase" evidence="1">
    <location>
        <begin position="7"/>
        <end position="95"/>
    </location>
</feature>
<reference evidence="2 3" key="1">
    <citation type="journal article" date="2019" name="Commun. Biol.">
        <title>The bagworm genome reveals a unique fibroin gene that provides high tensile strength.</title>
        <authorList>
            <person name="Kono N."/>
            <person name="Nakamura H."/>
            <person name="Ohtoshi R."/>
            <person name="Tomita M."/>
            <person name="Numata K."/>
            <person name="Arakawa K."/>
        </authorList>
    </citation>
    <scope>NUCLEOTIDE SEQUENCE [LARGE SCALE GENOMIC DNA]</scope>
</reference>
<evidence type="ECO:0000313" key="3">
    <source>
        <dbReference type="Proteomes" id="UP000299102"/>
    </source>
</evidence>
<evidence type="ECO:0000313" key="2">
    <source>
        <dbReference type="EMBL" id="GBP96767.1"/>
    </source>
</evidence>
<dbReference type="SUPFAM" id="SSF56219">
    <property type="entry name" value="DNase I-like"/>
    <property type="match status" value="1"/>
</dbReference>
<keyword evidence="2" id="KW-0548">Nucleotidyltransferase</keyword>
<keyword evidence="3" id="KW-1185">Reference proteome</keyword>
<accession>A0A4C2AD38</accession>
<dbReference type="Proteomes" id="UP000299102">
    <property type="component" value="Unassembled WGS sequence"/>
</dbReference>
<gene>
    <name evidence="2" type="primary">RTase</name>
    <name evidence="2" type="ORF">EVAR_90880_1</name>
</gene>